<evidence type="ECO:0000313" key="1">
    <source>
        <dbReference type="EMBL" id="GIX84572.1"/>
    </source>
</evidence>
<keyword evidence="2" id="KW-1185">Reference proteome</keyword>
<proteinExistence type="predicted"/>
<dbReference type="AlphaFoldDB" id="A0AAV4NIE6"/>
<comment type="caution">
    <text evidence="1">The sequence shown here is derived from an EMBL/GenBank/DDBJ whole genome shotgun (WGS) entry which is preliminary data.</text>
</comment>
<reference evidence="1 2" key="1">
    <citation type="submission" date="2021-06" db="EMBL/GenBank/DDBJ databases">
        <title>Caerostris extrusa draft genome.</title>
        <authorList>
            <person name="Kono N."/>
            <person name="Arakawa K."/>
        </authorList>
    </citation>
    <scope>NUCLEOTIDE SEQUENCE [LARGE SCALE GENOMIC DNA]</scope>
</reference>
<gene>
    <name evidence="1" type="ORF">CEXT_195471</name>
</gene>
<dbReference type="EMBL" id="BPLR01020984">
    <property type="protein sequence ID" value="GIX84572.1"/>
    <property type="molecule type" value="Genomic_DNA"/>
</dbReference>
<name>A0AAV4NIE6_CAEEX</name>
<dbReference type="Proteomes" id="UP001054945">
    <property type="component" value="Unassembled WGS sequence"/>
</dbReference>
<organism evidence="1 2">
    <name type="scientific">Caerostris extrusa</name>
    <name type="common">Bark spider</name>
    <name type="synonym">Caerostris bankana</name>
    <dbReference type="NCBI Taxonomy" id="172846"/>
    <lineage>
        <taxon>Eukaryota</taxon>
        <taxon>Metazoa</taxon>
        <taxon>Ecdysozoa</taxon>
        <taxon>Arthropoda</taxon>
        <taxon>Chelicerata</taxon>
        <taxon>Arachnida</taxon>
        <taxon>Araneae</taxon>
        <taxon>Araneomorphae</taxon>
        <taxon>Entelegynae</taxon>
        <taxon>Araneoidea</taxon>
        <taxon>Araneidae</taxon>
        <taxon>Caerostris</taxon>
    </lineage>
</organism>
<sequence>MPMEYYINSTELLECCAIKTPSLFKQERDLPCADVKGERSHAFDKSSGLFGRPLLHVVTKKNLLPLKLPATMPMEYYINSTELLECCAIKCLSLFKQDRDLPCADVKGEREVMPLTNLPASLEDLFFV</sequence>
<evidence type="ECO:0000313" key="2">
    <source>
        <dbReference type="Proteomes" id="UP001054945"/>
    </source>
</evidence>
<accession>A0AAV4NIE6</accession>
<protein>
    <submittedName>
        <fullName evidence="1">Uncharacterized protein</fullName>
    </submittedName>
</protein>